<comment type="caution">
    <text evidence="1">The sequence shown here is derived from an EMBL/GenBank/DDBJ whole genome shotgun (WGS) entry which is preliminary data.</text>
</comment>
<name>A0ABR8DAU9_9NOST</name>
<accession>A0ABR8DAU9</accession>
<keyword evidence="2" id="KW-1185">Reference proteome</keyword>
<dbReference type="EMBL" id="JACJSG010000044">
    <property type="protein sequence ID" value="MBD2504076.1"/>
    <property type="molecule type" value="Genomic_DNA"/>
</dbReference>
<proteinExistence type="predicted"/>
<evidence type="ECO:0000313" key="1">
    <source>
        <dbReference type="EMBL" id="MBD2504076.1"/>
    </source>
</evidence>
<protein>
    <submittedName>
        <fullName evidence="1">Uncharacterized protein</fullName>
    </submittedName>
</protein>
<gene>
    <name evidence="1" type="ORF">H6G83_26280</name>
</gene>
<dbReference type="Proteomes" id="UP000661112">
    <property type="component" value="Unassembled WGS sequence"/>
</dbReference>
<dbReference type="RefSeq" id="WP_190477487.1">
    <property type="nucleotide sequence ID" value="NZ_JACJSG010000044.1"/>
</dbReference>
<sequence length="132" mass="14495">MSDNIFSVALNALTNNGCPEELAQRAAFIVANDDPLQADLGRTPEQQLLIQEVLPYLQSGGIYDQFETIDSTPNPLTHGQFLGNFGEELPDETIWRLAQGDETALSDIADGATRQQASDIFNRLKELGAWES</sequence>
<organism evidence="1 2">
    <name type="scientific">Anabaena azotica FACHB-119</name>
    <dbReference type="NCBI Taxonomy" id="947527"/>
    <lineage>
        <taxon>Bacteria</taxon>
        <taxon>Bacillati</taxon>
        <taxon>Cyanobacteriota</taxon>
        <taxon>Cyanophyceae</taxon>
        <taxon>Nostocales</taxon>
        <taxon>Nostocaceae</taxon>
        <taxon>Anabaena</taxon>
        <taxon>Anabaena azotica</taxon>
    </lineage>
</organism>
<evidence type="ECO:0000313" key="2">
    <source>
        <dbReference type="Proteomes" id="UP000661112"/>
    </source>
</evidence>
<reference evidence="1 2" key="1">
    <citation type="journal article" date="2020" name="ISME J.">
        <title>Comparative genomics reveals insights into cyanobacterial evolution and habitat adaptation.</title>
        <authorList>
            <person name="Chen M.Y."/>
            <person name="Teng W.K."/>
            <person name="Zhao L."/>
            <person name="Hu C.X."/>
            <person name="Zhou Y.K."/>
            <person name="Han B.P."/>
            <person name="Song L.R."/>
            <person name="Shu W.S."/>
        </authorList>
    </citation>
    <scope>NUCLEOTIDE SEQUENCE [LARGE SCALE GENOMIC DNA]</scope>
    <source>
        <strain evidence="1 2">FACHB-119</strain>
    </source>
</reference>